<organism evidence="2">
    <name type="scientific">Glycine max</name>
    <name type="common">Soybean</name>
    <name type="synonym">Glycine hispida</name>
    <dbReference type="NCBI Taxonomy" id="3847"/>
    <lineage>
        <taxon>Eukaryota</taxon>
        <taxon>Viridiplantae</taxon>
        <taxon>Streptophyta</taxon>
        <taxon>Embryophyta</taxon>
        <taxon>Tracheophyta</taxon>
        <taxon>Spermatophyta</taxon>
        <taxon>Magnoliopsida</taxon>
        <taxon>eudicotyledons</taxon>
        <taxon>Gunneridae</taxon>
        <taxon>Pentapetalae</taxon>
        <taxon>rosids</taxon>
        <taxon>fabids</taxon>
        <taxon>Fabales</taxon>
        <taxon>Fabaceae</taxon>
        <taxon>Papilionoideae</taxon>
        <taxon>50 kb inversion clade</taxon>
        <taxon>NPAAA clade</taxon>
        <taxon>indigoferoid/millettioid clade</taxon>
        <taxon>Phaseoleae</taxon>
        <taxon>Glycine</taxon>
        <taxon>Glycine subgen. Soja</taxon>
    </lineage>
</organism>
<dbReference type="AlphaFoldDB" id="A0A0R0F660"/>
<keyword evidence="1" id="KW-0812">Transmembrane</keyword>
<protein>
    <submittedName>
        <fullName evidence="2 3">Uncharacterized protein</fullName>
    </submittedName>
</protein>
<feature type="transmembrane region" description="Helical" evidence="1">
    <location>
        <begin position="21"/>
        <end position="45"/>
    </location>
</feature>
<evidence type="ECO:0000313" key="3">
    <source>
        <dbReference type="EnsemblPlants" id="KRG97603"/>
    </source>
</evidence>
<keyword evidence="1" id="KW-0472">Membrane</keyword>
<reference evidence="2" key="3">
    <citation type="submission" date="2018-07" db="EMBL/GenBank/DDBJ databases">
        <title>WGS assembly of Glycine max.</title>
        <authorList>
            <person name="Schmutz J."/>
            <person name="Cannon S."/>
            <person name="Schlueter J."/>
            <person name="Ma J."/>
            <person name="Mitros T."/>
            <person name="Nelson W."/>
            <person name="Hyten D."/>
            <person name="Song Q."/>
            <person name="Thelen J."/>
            <person name="Cheng J."/>
            <person name="Xu D."/>
            <person name="Hellsten U."/>
            <person name="May G."/>
            <person name="Yu Y."/>
            <person name="Sakurai T."/>
            <person name="Umezawa T."/>
            <person name="Bhattacharyya M."/>
            <person name="Sandhu D."/>
            <person name="Valliyodan B."/>
            <person name="Lindquist E."/>
            <person name="Peto M."/>
            <person name="Grant D."/>
            <person name="Shu S."/>
            <person name="Goodstein D."/>
            <person name="Barry K."/>
            <person name="Futrell-Griggs M."/>
            <person name="Abernathy B."/>
            <person name="Du J."/>
            <person name="Tian Z."/>
            <person name="Zhu L."/>
            <person name="Gill N."/>
            <person name="Joshi T."/>
            <person name="Libault M."/>
            <person name="Sethuraman A."/>
            <person name="Zhang X."/>
            <person name="Shinozaki K."/>
            <person name="Nguyen H."/>
            <person name="Wing R."/>
            <person name="Cregan P."/>
            <person name="Specht J."/>
            <person name="Grimwood J."/>
            <person name="Rokhsar D."/>
            <person name="Stacey G."/>
            <person name="Shoemaker R."/>
            <person name="Jackson S."/>
        </authorList>
    </citation>
    <scope>NUCLEOTIDE SEQUENCE</scope>
    <source>
        <tissue evidence="2">Callus</tissue>
    </source>
</reference>
<gene>
    <name evidence="2" type="ORF">GLYMA_18G018700</name>
</gene>
<dbReference type="InParanoid" id="A0A0R0F660"/>
<name>A0A0R0F660_SOYBN</name>
<sequence length="97" mass="11306">MLYYNINLCQKLFKKMASVKGRVYTPVLLLLVYSWAYGWILLVFYEGKWTVLIFWTCYKSVLFAPNYCKKGPEELIQICLKLLGIALHTSILLVHPA</sequence>
<keyword evidence="1" id="KW-1133">Transmembrane helix</keyword>
<evidence type="ECO:0000256" key="1">
    <source>
        <dbReference type="SAM" id="Phobius"/>
    </source>
</evidence>
<evidence type="ECO:0000313" key="2">
    <source>
        <dbReference type="EMBL" id="KRG97603.1"/>
    </source>
</evidence>
<reference evidence="3" key="2">
    <citation type="submission" date="2018-02" db="UniProtKB">
        <authorList>
            <consortium name="EnsemblPlants"/>
        </authorList>
    </citation>
    <scope>IDENTIFICATION</scope>
    <source>
        <strain evidence="3">Williams 82</strain>
    </source>
</reference>
<dbReference type="EMBL" id="CM000851">
    <property type="protein sequence ID" value="KRG97603.1"/>
    <property type="molecule type" value="Genomic_DNA"/>
</dbReference>
<dbReference type="EnsemblPlants" id="KRG97603">
    <property type="protein sequence ID" value="KRG97603"/>
    <property type="gene ID" value="GLYMA_18G018700"/>
</dbReference>
<accession>A0A0R0F660</accession>
<evidence type="ECO:0000313" key="4">
    <source>
        <dbReference type="Proteomes" id="UP000008827"/>
    </source>
</evidence>
<reference evidence="2 3" key="1">
    <citation type="journal article" date="2010" name="Nature">
        <title>Genome sequence of the palaeopolyploid soybean.</title>
        <authorList>
            <person name="Schmutz J."/>
            <person name="Cannon S.B."/>
            <person name="Schlueter J."/>
            <person name="Ma J."/>
            <person name="Mitros T."/>
            <person name="Nelson W."/>
            <person name="Hyten D.L."/>
            <person name="Song Q."/>
            <person name="Thelen J.J."/>
            <person name="Cheng J."/>
            <person name="Xu D."/>
            <person name="Hellsten U."/>
            <person name="May G.D."/>
            <person name="Yu Y."/>
            <person name="Sakurai T."/>
            <person name="Umezawa T."/>
            <person name="Bhattacharyya M.K."/>
            <person name="Sandhu D."/>
            <person name="Valliyodan B."/>
            <person name="Lindquist E."/>
            <person name="Peto M."/>
            <person name="Grant D."/>
            <person name="Shu S."/>
            <person name="Goodstein D."/>
            <person name="Barry K."/>
            <person name="Futrell-Griggs M."/>
            <person name="Abernathy B."/>
            <person name="Du J."/>
            <person name="Tian Z."/>
            <person name="Zhu L."/>
            <person name="Gill N."/>
            <person name="Joshi T."/>
            <person name="Libault M."/>
            <person name="Sethuraman A."/>
            <person name="Zhang X.-C."/>
            <person name="Shinozaki K."/>
            <person name="Nguyen H.T."/>
            <person name="Wing R.A."/>
            <person name="Cregan P."/>
            <person name="Specht J."/>
            <person name="Grimwood J."/>
            <person name="Rokhsar D."/>
            <person name="Stacey G."/>
            <person name="Shoemaker R.C."/>
            <person name="Jackson S.A."/>
        </authorList>
    </citation>
    <scope>NUCLEOTIDE SEQUENCE</scope>
    <source>
        <strain evidence="3">cv. Williams 82</strain>
        <tissue evidence="2">Callus</tissue>
    </source>
</reference>
<proteinExistence type="predicted"/>
<dbReference type="Gramene" id="KRG97603">
    <property type="protein sequence ID" value="KRG97603"/>
    <property type="gene ID" value="GLYMA_18G018700"/>
</dbReference>
<dbReference type="Proteomes" id="UP000008827">
    <property type="component" value="Chromosome 18"/>
</dbReference>
<keyword evidence="4" id="KW-1185">Reference proteome</keyword>